<dbReference type="AlphaFoldDB" id="A0A1W1D0L2"/>
<dbReference type="SMART" id="SM00052">
    <property type="entry name" value="EAL"/>
    <property type="match status" value="1"/>
</dbReference>
<protein>
    <submittedName>
        <fullName evidence="2">Diguanylate cyclase/phosphodiesterase (GGDEF &amp; EAL domains) with PAS/PAC sensor(S)</fullName>
    </submittedName>
</protein>
<dbReference type="PROSITE" id="PS50883">
    <property type="entry name" value="EAL"/>
    <property type="match status" value="1"/>
</dbReference>
<dbReference type="CDD" id="cd01948">
    <property type="entry name" value="EAL"/>
    <property type="match status" value="1"/>
</dbReference>
<dbReference type="Gene3D" id="3.20.20.450">
    <property type="entry name" value="EAL domain"/>
    <property type="match status" value="1"/>
</dbReference>
<dbReference type="InterPro" id="IPR035919">
    <property type="entry name" value="EAL_sf"/>
</dbReference>
<evidence type="ECO:0000259" key="1">
    <source>
        <dbReference type="PROSITE" id="PS50883"/>
    </source>
</evidence>
<dbReference type="GO" id="GO:0071111">
    <property type="term" value="F:cyclic-guanylate-specific phosphodiesterase activity"/>
    <property type="evidence" value="ECO:0007669"/>
    <property type="project" value="InterPro"/>
</dbReference>
<dbReference type="SUPFAM" id="SSF141868">
    <property type="entry name" value="EAL domain-like"/>
    <property type="match status" value="1"/>
</dbReference>
<accession>A0A1W1D0L2</accession>
<dbReference type="Pfam" id="PF00563">
    <property type="entry name" value="EAL"/>
    <property type="match status" value="1"/>
</dbReference>
<dbReference type="InterPro" id="IPR050706">
    <property type="entry name" value="Cyclic-di-GMP_PDE-like"/>
</dbReference>
<sequence>MNISINLSSLDIEQKDTRKDFFYLLEKHKKKAYRIVVELLEDEKINDKEIIKEFIKKAKSFNVKIAIDDFGTGLSNFSRVLEYQPDYIKIDGSLVRNIEHDNFSQDMVETIVHFSKKQNIKTIAEYVENENIFNILHKLGVDYSQGYYFGKAEVLQSPTSSPLL</sequence>
<dbReference type="InterPro" id="IPR001633">
    <property type="entry name" value="EAL_dom"/>
</dbReference>
<reference evidence="2" key="1">
    <citation type="submission" date="2016-10" db="EMBL/GenBank/DDBJ databases">
        <authorList>
            <person name="de Groot N.N."/>
        </authorList>
    </citation>
    <scope>NUCLEOTIDE SEQUENCE</scope>
</reference>
<proteinExistence type="predicted"/>
<feature type="domain" description="EAL" evidence="1">
    <location>
        <begin position="1"/>
        <end position="164"/>
    </location>
</feature>
<gene>
    <name evidence="2" type="ORF">MNB_SV-13-1184</name>
</gene>
<dbReference type="PANTHER" id="PTHR33121">
    <property type="entry name" value="CYCLIC DI-GMP PHOSPHODIESTERASE PDEF"/>
    <property type="match status" value="1"/>
</dbReference>
<dbReference type="PANTHER" id="PTHR33121:SF70">
    <property type="entry name" value="SIGNALING PROTEIN YKOW"/>
    <property type="match status" value="1"/>
</dbReference>
<evidence type="ECO:0000313" key="2">
    <source>
        <dbReference type="EMBL" id="SFV71505.1"/>
    </source>
</evidence>
<organism evidence="2">
    <name type="scientific">hydrothermal vent metagenome</name>
    <dbReference type="NCBI Taxonomy" id="652676"/>
    <lineage>
        <taxon>unclassified sequences</taxon>
        <taxon>metagenomes</taxon>
        <taxon>ecological metagenomes</taxon>
    </lineage>
</organism>
<name>A0A1W1D0L2_9ZZZZ</name>
<dbReference type="EMBL" id="FPHM01000256">
    <property type="protein sequence ID" value="SFV71505.1"/>
    <property type="molecule type" value="Genomic_DNA"/>
</dbReference>